<comment type="caution">
    <text evidence="1">The sequence shown here is derived from an EMBL/GenBank/DDBJ whole genome shotgun (WGS) entry which is preliminary data.</text>
</comment>
<keyword evidence="2" id="KW-1185">Reference proteome</keyword>
<sequence length="105" mass="12062">MKYFFYLLLLTLVFSLGMYIGIDRSEGREAVSYPQEEVINEPVEEKEVEVVDRDKIIEEVERDVQVNEKAEPTFLHSAAGEGEKIVKVIFDQIVDVTYTVVDGIF</sequence>
<name>A0A6N7QZR8_9BACI</name>
<dbReference type="AlphaFoldDB" id="A0A6N7QZR8"/>
<dbReference type="RefSeq" id="WP_153835106.1">
    <property type="nucleotide sequence ID" value="NZ_JBHUMW010000056.1"/>
</dbReference>
<gene>
    <name evidence="1" type="ORF">GH885_08425</name>
</gene>
<dbReference type="EMBL" id="WJEE01000014">
    <property type="protein sequence ID" value="MRI66375.1"/>
    <property type="molecule type" value="Genomic_DNA"/>
</dbReference>
<protein>
    <submittedName>
        <fullName evidence="1">Uncharacterized protein</fullName>
    </submittedName>
</protein>
<reference evidence="1 2" key="1">
    <citation type="submission" date="2019-10" db="EMBL/GenBank/DDBJ databases">
        <title>Gracilibacillus salitolerans sp. nov., a moderate halophile isolated from a saline soil in northwest China.</title>
        <authorList>
            <person name="Gan L."/>
        </authorList>
    </citation>
    <scope>NUCLEOTIDE SEQUENCE [LARGE SCALE GENOMIC DNA]</scope>
    <source>
        <strain evidence="1 2">TP2-8</strain>
    </source>
</reference>
<organism evidence="1 2">
    <name type="scientific">Gracilibacillus thailandensis</name>
    <dbReference type="NCBI Taxonomy" id="563735"/>
    <lineage>
        <taxon>Bacteria</taxon>
        <taxon>Bacillati</taxon>
        <taxon>Bacillota</taxon>
        <taxon>Bacilli</taxon>
        <taxon>Bacillales</taxon>
        <taxon>Bacillaceae</taxon>
        <taxon>Gracilibacillus</taxon>
    </lineage>
</organism>
<evidence type="ECO:0000313" key="1">
    <source>
        <dbReference type="EMBL" id="MRI66375.1"/>
    </source>
</evidence>
<accession>A0A6N7QZR8</accession>
<dbReference type="Proteomes" id="UP000435187">
    <property type="component" value="Unassembled WGS sequence"/>
</dbReference>
<evidence type="ECO:0000313" key="2">
    <source>
        <dbReference type="Proteomes" id="UP000435187"/>
    </source>
</evidence>
<proteinExistence type="predicted"/>